<evidence type="ECO:0000313" key="2">
    <source>
        <dbReference type="Proteomes" id="UP001500954"/>
    </source>
</evidence>
<reference evidence="2" key="1">
    <citation type="journal article" date="2019" name="Int. J. Syst. Evol. Microbiol.">
        <title>The Global Catalogue of Microorganisms (GCM) 10K type strain sequencing project: providing services to taxonomists for standard genome sequencing and annotation.</title>
        <authorList>
            <consortium name="The Broad Institute Genomics Platform"/>
            <consortium name="The Broad Institute Genome Sequencing Center for Infectious Disease"/>
            <person name="Wu L."/>
            <person name="Ma J."/>
        </authorList>
    </citation>
    <scope>NUCLEOTIDE SEQUENCE [LARGE SCALE GENOMIC DNA]</scope>
    <source>
        <strain evidence="2">JCM 17111</strain>
    </source>
</reference>
<keyword evidence="2" id="KW-1185">Reference proteome</keyword>
<gene>
    <name evidence="1" type="ORF">GCM10022395_33630</name>
</gene>
<organism evidence="1 2">
    <name type="scientific">Snuella lapsa</name>
    <dbReference type="NCBI Taxonomy" id="870481"/>
    <lineage>
        <taxon>Bacteria</taxon>
        <taxon>Pseudomonadati</taxon>
        <taxon>Bacteroidota</taxon>
        <taxon>Flavobacteriia</taxon>
        <taxon>Flavobacteriales</taxon>
        <taxon>Flavobacteriaceae</taxon>
        <taxon>Snuella</taxon>
    </lineage>
</organism>
<comment type="caution">
    <text evidence="1">The sequence shown here is derived from an EMBL/GenBank/DDBJ whole genome shotgun (WGS) entry which is preliminary data.</text>
</comment>
<protein>
    <submittedName>
        <fullName evidence="1">Uncharacterized protein</fullName>
    </submittedName>
</protein>
<dbReference type="Proteomes" id="UP001500954">
    <property type="component" value="Unassembled WGS sequence"/>
</dbReference>
<proteinExistence type="predicted"/>
<name>A0ABP6YIH0_9FLAO</name>
<sequence>MKDGSKIIDDFRTIFINNKNITLFKIKDESAGKKKLKGGDFIKTKIPKDKISKIIDNDVEIKKIKDINKNDVIANMHTNNKKEKYVLKRTVIENVIFSNGQRDFLEVLQEGYCNLYLQKTEGASLDLNKSGKTHYHYYVKRKGEKKITKLKGSGFILGSGVKSNYFEDCSLAMDFIAKVKKMNRGNLISLVKLYNENCIN</sequence>
<accession>A0ABP6YIH0</accession>
<evidence type="ECO:0000313" key="1">
    <source>
        <dbReference type="EMBL" id="GAA3582574.1"/>
    </source>
</evidence>
<dbReference type="EMBL" id="BAABCY010000093">
    <property type="protein sequence ID" value="GAA3582574.1"/>
    <property type="molecule type" value="Genomic_DNA"/>
</dbReference>